<proteinExistence type="inferred from homology"/>
<evidence type="ECO:0000313" key="5">
    <source>
        <dbReference type="EMBL" id="MFC0588706.1"/>
    </source>
</evidence>
<dbReference type="PRINTS" id="PR00311">
    <property type="entry name" value="BLEOMYCINRST"/>
</dbReference>
<dbReference type="Gene3D" id="3.10.180.10">
    <property type="entry name" value="2,3-Dihydroxybiphenyl 1,2-Dioxygenase, domain 1"/>
    <property type="match status" value="1"/>
</dbReference>
<evidence type="ECO:0000256" key="3">
    <source>
        <dbReference type="ARBA" id="ARBA00023251"/>
    </source>
</evidence>
<gene>
    <name evidence="5" type="ORF">ACFFF7_04710</name>
</gene>
<dbReference type="InterPro" id="IPR037523">
    <property type="entry name" value="VOC_core"/>
</dbReference>
<name>A0ABV6PFV1_9SPHN</name>
<keyword evidence="6" id="KW-1185">Reference proteome</keyword>
<comment type="similarity">
    <text evidence="1">Belongs to the bleomycin resistance protein family.</text>
</comment>
<dbReference type="RefSeq" id="WP_379480198.1">
    <property type="nucleotide sequence ID" value="NZ_JBHLTL010000001.1"/>
</dbReference>
<dbReference type="InterPro" id="IPR029068">
    <property type="entry name" value="Glyas_Bleomycin-R_OHBP_Dase"/>
</dbReference>
<accession>A0ABV6PFV1</accession>
<organism evidence="5 6">
    <name type="scientific">Novosphingobium aquiterrae</name>
    <dbReference type="NCBI Taxonomy" id="624388"/>
    <lineage>
        <taxon>Bacteria</taxon>
        <taxon>Pseudomonadati</taxon>
        <taxon>Pseudomonadota</taxon>
        <taxon>Alphaproteobacteria</taxon>
        <taxon>Sphingomonadales</taxon>
        <taxon>Sphingomonadaceae</taxon>
        <taxon>Novosphingobium</taxon>
    </lineage>
</organism>
<dbReference type="PROSITE" id="PS51819">
    <property type="entry name" value="VOC"/>
    <property type="match status" value="1"/>
</dbReference>
<evidence type="ECO:0000313" key="6">
    <source>
        <dbReference type="Proteomes" id="UP001589943"/>
    </source>
</evidence>
<reference evidence="5 6" key="1">
    <citation type="submission" date="2024-09" db="EMBL/GenBank/DDBJ databases">
        <authorList>
            <person name="Sun Q."/>
            <person name="Mori K."/>
        </authorList>
    </citation>
    <scope>NUCLEOTIDE SEQUENCE [LARGE SCALE GENOMIC DNA]</scope>
    <source>
        <strain evidence="5 6">NCAIM B.02537</strain>
    </source>
</reference>
<dbReference type="InterPro" id="IPR000335">
    <property type="entry name" value="Bleomycin-R"/>
</dbReference>
<comment type="caution">
    <text evidence="5">The sequence shown here is derived from an EMBL/GenBank/DDBJ whole genome shotgun (WGS) entry which is preliminary data.</text>
</comment>
<protein>
    <recommendedName>
        <fullName evidence="2">Bleomycin resistance protein</fullName>
    </recommendedName>
</protein>
<sequence length="118" mass="13006">MDHATPNLPARDFSATSRFYAMLGFTETWHDAGWMIIDRGSLRLEFFPYPELDPTTSSFGTCLRLDDLEAFVAACAAAGIAVASKGFPRLHRPAREPSGLTIGYLVDLDGTLLRLIQN</sequence>
<dbReference type="SUPFAM" id="SSF54593">
    <property type="entry name" value="Glyoxalase/Bleomycin resistance protein/Dihydroxybiphenyl dioxygenase"/>
    <property type="match status" value="1"/>
</dbReference>
<evidence type="ECO:0000256" key="1">
    <source>
        <dbReference type="ARBA" id="ARBA00011051"/>
    </source>
</evidence>
<dbReference type="EMBL" id="JBHLTL010000001">
    <property type="protein sequence ID" value="MFC0588706.1"/>
    <property type="molecule type" value="Genomic_DNA"/>
</dbReference>
<keyword evidence="3" id="KW-0046">Antibiotic resistance</keyword>
<evidence type="ECO:0000256" key="2">
    <source>
        <dbReference type="ARBA" id="ARBA00021572"/>
    </source>
</evidence>
<evidence type="ECO:0000259" key="4">
    <source>
        <dbReference type="PROSITE" id="PS51819"/>
    </source>
</evidence>
<dbReference type="Proteomes" id="UP001589943">
    <property type="component" value="Unassembled WGS sequence"/>
</dbReference>
<feature type="domain" description="VOC" evidence="4">
    <location>
        <begin position="1"/>
        <end position="118"/>
    </location>
</feature>